<name>A0A381SGQ2_9ZZZZ</name>
<dbReference type="Gene3D" id="2.40.160.60">
    <property type="entry name" value="Outer membrane protein transport protein (OMPP1/FadL/TodX)"/>
    <property type="match status" value="1"/>
</dbReference>
<sequence>MWPIKIIIPLILCLSLLVGQGTMNGFGLGHFYENQGITSAGNGLNSLVPGFQSNVSLSNPSTWHHLKYTHLSLSYSGDENTISDLPLLNRYSGLSYASWIVPIKSKGSFGLALVPYADQRITLTDTDTTSFIAFDDTLNLLNSFDRSGGIMAFKVGTSYLIRENLSVGLSVDMLFGSSRQNESIFFDGSSIIQTSRTRYSGVLGEVFISLARQEKINLFASVKQTLRGLDGIYTEKHLFDDANGNGYHDYGNPLDFPLPDSVSAKNEIRLTGIHKPKQFSFGVQSKLNKQTSISFEFSTIKDKGTISDYLTLPLDDWINRSNDFKLSLVRFPNDISLDLVDKISFRTGLMYKSHTLALSNAIVSEVGGSLGFGFKFKAVGNQVDLNYYLGNRKYSDTFKTEIIQQMQVGVSLGDLWFVKRRQK</sequence>
<gene>
    <name evidence="1" type="ORF">METZ01_LOCUS55345</name>
</gene>
<accession>A0A381SGQ2</accession>
<proteinExistence type="predicted"/>
<reference evidence="1" key="1">
    <citation type="submission" date="2018-05" db="EMBL/GenBank/DDBJ databases">
        <authorList>
            <person name="Lanie J.A."/>
            <person name="Ng W.-L."/>
            <person name="Kazmierczak K.M."/>
            <person name="Andrzejewski T.M."/>
            <person name="Davidsen T.M."/>
            <person name="Wayne K.J."/>
            <person name="Tettelin H."/>
            <person name="Glass J.I."/>
            <person name="Rusch D."/>
            <person name="Podicherti R."/>
            <person name="Tsui H.-C.T."/>
            <person name="Winkler M.E."/>
        </authorList>
    </citation>
    <scope>NUCLEOTIDE SEQUENCE</scope>
</reference>
<organism evidence="1">
    <name type="scientific">marine metagenome</name>
    <dbReference type="NCBI Taxonomy" id="408172"/>
    <lineage>
        <taxon>unclassified sequences</taxon>
        <taxon>metagenomes</taxon>
        <taxon>ecological metagenomes</taxon>
    </lineage>
</organism>
<dbReference type="EMBL" id="UINC01003010">
    <property type="protein sequence ID" value="SVA02491.1"/>
    <property type="molecule type" value="Genomic_DNA"/>
</dbReference>
<protein>
    <recommendedName>
        <fullName evidence="2">DUF5723 domain-containing protein</fullName>
    </recommendedName>
</protein>
<dbReference type="AlphaFoldDB" id="A0A381SGQ2"/>
<evidence type="ECO:0008006" key="2">
    <source>
        <dbReference type="Google" id="ProtNLM"/>
    </source>
</evidence>
<evidence type="ECO:0000313" key="1">
    <source>
        <dbReference type="EMBL" id="SVA02491.1"/>
    </source>
</evidence>